<dbReference type="EMBL" id="JAUOPB010000008">
    <property type="protein sequence ID" value="MDO6423096.1"/>
    <property type="molecule type" value="Genomic_DNA"/>
</dbReference>
<gene>
    <name evidence="1" type="ORF">Q4521_11485</name>
</gene>
<evidence type="ECO:0000313" key="1">
    <source>
        <dbReference type="EMBL" id="MDO6423096.1"/>
    </source>
</evidence>
<name>A0AAW7X618_9GAMM</name>
<reference evidence="1" key="1">
    <citation type="submission" date="2023-07" db="EMBL/GenBank/DDBJ databases">
        <title>Genome content predicts the carbon catabolic preferences of heterotrophic bacteria.</title>
        <authorList>
            <person name="Gralka M."/>
        </authorList>
    </citation>
    <scope>NUCLEOTIDE SEQUENCE</scope>
    <source>
        <strain evidence="1">I3M17_2</strain>
    </source>
</reference>
<dbReference type="GeneID" id="98612429"/>
<dbReference type="Proteomes" id="UP001169760">
    <property type="component" value="Unassembled WGS sequence"/>
</dbReference>
<comment type="caution">
    <text evidence="1">The sequence shown here is derived from an EMBL/GenBank/DDBJ whole genome shotgun (WGS) entry which is preliminary data.</text>
</comment>
<accession>A0AAW7X618</accession>
<proteinExistence type="predicted"/>
<dbReference type="RefSeq" id="WP_041324180.1">
    <property type="nucleotide sequence ID" value="NZ_CP123764.1"/>
</dbReference>
<evidence type="ECO:0000313" key="2">
    <source>
        <dbReference type="Proteomes" id="UP001169760"/>
    </source>
</evidence>
<sequence length="142" mass="16378">MSNLMDFELSHNHLTQLIESIKEAGFRSEEAKEILMENKSFILSHIMKSNRDYYPQLQLEAQNIPQLARIFTIFAADMQVTGKTIHEFYMQFHYREDGLAYAGEYGKIYALLTHCAHKENTILSMLNRFGNTKTSGYNMAAG</sequence>
<protein>
    <submittedName>
        <fullName evidence="1">Uncharacterized protein</fullName>
    </submittedName>
</protein>
<organism evidence="1 2">
    <name type="scientific">Saccharophagus degradans</name>
    <dbReference type="NCBI Taxonomy" id="86304"/>
    <lineage>
        <taxon>Bacteria</taxon>
        <taxon>Pseudomonadati</taxon>
        <taxon>Pseudomonadota</taxon>
        <taxon>Gammaproteobacteria</taxon>
        <taxon>Cellvibrionales</taxon>
        <taxon>Cellvibrionaceae</taxon>
        <taxon>Saccharophagus</taxon>
    </lineage>
</organism>
<dbReference type="AlphaFoldDB" id="A0AAW7X618"/>